<feature type="domain" description="Bacterial repeat" evidence="1">
    <location>
        <begin position="1"/>
        <end position="59"/>
    </location>
</feature>
<dbReference type="Pfam" id="PF18998">
    <property type="entry name" value="Flg_new_2"/>
    <property type="match status" value="3"/>
</dbReference>
<feature type="non-terminal residue" evidence="2">
    <location>
        <position position="1"/>
    </location>
</feature>
<feature type="domain" description="Bacterial repeat" evidence="1">
    <location>
        <begin position="134"/>
        <end position="201"/>
    </location>
</feature>
<proteinExistence type="predicted"/>
<feature type="domain" description="Bacterial repeat" evidence="1">
    <location>
        <begin position="63"/>
        <end position="130"/>
    </location>
</feature>
<feature type="non-terminal residue" evidence="2">
    <location>
        <position position="203"/>
    </location>
</feature>
<sequence length="203" mass="21101">GSLTGETAQVVDYGNDGTAVTAEPDTGYHFVDWSDASTDNPRTDVNVMADIDVTASFAVDTFSLDYTAGAGGSLTGETAQVVDYGNDGTAVTAEPDTGYHFVDWSDASTDNPRTDVNVTADIDVIANFAVDTFSLDYTAGAGGSLTGETAQVVDYGNDGTAVTAEPDTGYHFVDWSDASTDNPRTDVNVMANIDVIASFAVDT</sequence>
<reference evidence="2" key="1">
    <citation type="journal article" date="2014" name="Front. Microbiol.">
        <title>High frequency of phylogenetically diverse reductive dehalogenase-homologous genes in deep subseafloor sedimentary metagenomes.</title>
        <authorList>
            <person name="Kawai M."/>
            <person name="Futagami T."/>
            <person name="Toyoda A."/>
            <person name="Takaki Y."/>
            <person name="Nishi S."/>
            <person name="Hori S."/>
            <person name="Arai W."/>
            <person name="Tsubouchi T."/>
            <person name="Morono Y."/>
            <person name="Uchiyama I."/>
            <person name="Ito T."/>
            <person name="Fujiyama A."/>
            <person name="Inagaki F."/>
            <person name="Takami H."/>
        </authorList>
    </citation>
    <scope>NUCLEOTIDE SEQUENCE</scope>
    <source>
        <strain evidence="2">Expedition CK06-06</strain>
    </source>
</reference>
<name>X0T5U6_9ZZZZ</name>
<protein>
    <recommendedName>
        <fullName evidence="1">Bacterial repeat domain-containing protein</fullName>
    </recommendedName>
</protein>
<dbReference type="InterPro" id="IPR044060">
    <property type="entry name" value="Bacterial_rp_domain"/>
</dbReference>
<dbReference type="EMBL" id="BARS01012666">
    <property type="protein sequence ID" value="GAF88878.1"/>
    <property type="molecule type" value="Genomic_DNA"/>
</dbReference>
<comment type="caution">
    <text evidence="2">The sequence shown here is derived from an EMBL/GenBank/DDBJ whole genome shotgun (WGS) entry which is preliminary data.</text>
</comment>
<evidence type="ECO:0000259" key="1">
    <source>
        <dbReference type="Pfam" id="PF18998"/>
    </source>
</evidence>
<gene>
    <name evidence="2" type="ORF">S01H1_22443</name>
</gene>
<accession>X0T5U6</accession>
<dbReference type="AlphaFoldDB" id="X0T5U6"/>
<evidence type="ECO:0000313" key="2">
    <source>
        <dbReference type="EMBL" id="GAF88878.1"/>
    </source>
</evidence>
<organism evidence="2">
    <name type="scientific">marine sediment metagenome</name>
    <dbReference type="NCBI Taxonomy" id="412755"/>
    <lineage>
        <taxon>unclassified sequences</taxon>
        <taxon>metagenomes</taxon>
        <taxon>ecological metagenomes</taxon>
    </lineage>
</organism>